<dbReference type="Pfam" id="PF08534">
    <property type="entry name" value="Redoxin"/>
    <property type="match status" value="1"/>
</dbReference>
<evidence type="ECO:0000259" key="9">
    <source>
        <dbReference type="PROSITE" id="PS51352"/>
    </source>
</evidence>
<keyword evidence="2 7" id="KW-0575">Peroxidase</keyword>
<gene>
    <name evidence="10" type="ORF">B0T18DRAFT_406277</name>
</gene>
<dbReference type="CDD" id="cd03013">
    <property type="entry name" value="PRX5_like"/>
    <property type="match status" value="1"/>
</dbReference>
<keyword evidence="4 7" id="KW-0560">Oxidoreductase</keyword>
<dbReference type="AlphaFoldDB" id="A0AA40K7X8"/>
<evidence type="ECO:0000256" key="8">
    <source>
        <dbReference type="SAM" id="MobiDB-lite"/>
    </source>
</evidence>
<dbReference type="InterPro" id="IPR013740">
    <property type="entry name" value="Redoxin"/>
</dbReference>
<evidence type="ECO:0000313" key="10">
    <source>
        <dbReference type="EMBL" id="KAK0749309.1"/>
    </source>
</evidence>
<reference evidence="10" key="1">
    <citation type="submission" date="2023-06" db="EMBL/GenBank/DDBJ databases">
        <title>Genome-scale phylogeny and comparative genomics of the fungal order Sordariales.</title>
        <authorList>
            <consortium name="Lawrence Berkeley National Laboratory"/>
            <person name="Hensen N."/>
            <person name="Bonometti L."/>
            <person name="Westerberg I."/>
            <person name="Brannstrom I.O."/>
            <person name="Guillou S."/>
            <person name="Cros-Aarteil S."/>
            <person name="Calhoun S."/>
            <person name="Haridas S."/>
            <person name="Kuo A."/>
            <person name="Mondo S."/>
            <person name="Pangilinan J."/>
            <person name="Riley R."/>
            <person name="LaButti K."/>
            <person name="Andreopoulos B."/>
            <person name="Lipzen A."/>
            <person name="Chen C."/>
            <person name="Yanf M."/>
            <person name="Daum C."/>
            <person name="Ng V."/>
            <person name="Clum A."/>
            <person name="Steindorff A."/>
            <person name="Ohm R."/>
            <person name="Martin F."/>
            <person name="Silar P."/>
            <person name="Natvig D."/>
            <person name="Lalanne C."/>
            <person name="Gautier V."/>
            <person name="Ament-velasquez S.L."/>
            <person name="Kruys A."/>
            <person name="Hutchinson M.I."/>
            <person name="Powell A.J."/>
            <person name="Barry K."/>
            <person name="Miller A.N."/>
            <person name="Grigoriev I.V."/>
            <person name="Debuchy R."/>
            <person name="Gladieux P."/>
            <person name="Thoren M.H."/>
            <person name="Johannesson H."/>
        </authorList>
    </citation>
    <scope>NUCLEOTIDE SEQUENCE</scope>
    <source>
        <strain evidence="10">SMH3187-1</strain>
    </source>
</reference>
<dbReference type="SUPFAM" id="SSF52833">
    <property type="entry name" value="Thioredoxin-like"/>
    <property type="match status" value="1"/>
</dbReference>
<dbReference type="GO" id="GO:0045454">
    <property type="term" value="P:cell redox homeostasis"/>
    <property type="evidence" value="ECO:0007669"/>
    <property type="project" value="TreeGrafter"/>
</dbReference>
<evidence type="ECO:0000256" key="4">
    <source>
        <dbReference type="ARBA" id="ARBA00023002"/>
    </source>
</evidence>
<evidence type="ECO:0000256" key="1">
    <source>
        <dbReference type="ARBA" id="ARBA00010505"/>
    </source>
</evidence>
<keyword evidence="11" id="KW-1185">Reference proteome</keyword>
<dbReference type="InterPro" id="IPR013766">
    <property type="entry name" value="Thioredoxin_domain"/>
</dbReference>
<feature type="domain" description="Thioredoxin" evidence="9">
    <location>
        <begin position="28"/>
        <end position="189"/>
    </location>
</feature>
<dbReference type="GO" id="GO:0005777">
    <property type="term" value="C:peroxisome"/>
    <property type="evidence" value="ECO:0007669"/>
    <property type="project" value="TreeGrafter"/>
</dbReference>
<protein>
    <submittedName>
        <fullName evidence="10">Redoxin-domain-containing protein</fullName>
    </submittedName>
</protein>
<comment type="similarity">
    <text evidence="1 7">Belongs to the peroxiredoxin family. Prx5 subfamily.</text>
</comment>
<evidence type="ECO:0000313" key="11">
    <source>
        <dbReference type="Proteomes" id="UP001172155"/>
    </source>
</evidence>
<comment type="function">
    <text evidence="7">Thiol-specific peroxidase that catalyzes the reduction of hydrogen peroxide and organic hydroperoxides to water and alcohols, respectively. Plays a role in cell protection against oxidative stress by detoxifying peroxides.</text>
</comment>
<name>A0AA40K7X8_9PEZI</name>
<dbReference type="InterPro" id="IPR037944">
    <property type="entry name" value="PRX5-like"/>
</dbReference>
<feature type="active site" description="Cysteine sulfenic acid (-SOH) intermediate" evidence="6">
    <location>
        <position position="83"/>
    </location>
</feature>
<sequence length="189" mass="20253">DNTHLSLPKHHPPPLNPPNTTTQNAPPPTQLTLPPNVTFTYIPPTGSLDLTVCGLPQKYDASKEFSSKKAVLVAVPGAFTPTCQVQHVQSYIDKLPELKAAGVDQVVFIASNDQFVMAAWGKANGVKDDSILFASDVGLEFSKSIGWDNGDRTQRYAIVVDHGKVVYADVDTERGSIAKSGAEAVLAKL</sequence>
<evidence type="ECO:0000256" key="6">
    <source>
        <dbReference type="PIRSR" id="PIRSR637944-1"/>
    </source>
</evidence>
<evidence type="ECO:0000256" key="3">
    <source>
        <dbReference type="ARBA" id="ARBA00022862"/>
    </source>
</evidence>
<dbReference type="Gene3D" id="3.40.30.10">
    <property type="entry name" value="Glutaredoxin"/>
    <property type="match status" value="1"/>
</dbReference>
<dbReference type="GO" id="GO:0008379">
    <property type="term" value="F:thioredoxin peroxidase activity"/>
    <property type="evidence" value="ECO:0007669"/>
    <property type="project" value="InterPro"/>
</dbReference>
<feature type="region of interest" description="Disordered" evidence="8">
    <location>
        <begin position="1"/>
        <end position="33"/>
    </location>
</feature>
<dbReference type="GO" id="GO:0005739">
    <property type="term" value="C:mitochondrion"/>
    <property type="evidence" value="ECO:0007669"/>
    <property type="project" value="TreeGrafter"/>
</dbReference>
<keyword evidence="3 7" id="KW-0049">Antioxidant</keyword>
<proteinExistence type="inferred from homology"/>
<evidence type="ECO:0000256" key="7">
    <source>
        <dbReference type="RuleBase" id="RU366011"/>
    </source>
</evidence>
<dbReference type="EMBL" id="JAUKUD010000003">
    <property type="protein sequence ID" value="KAK0749309.1"/>
    <property type="molecule type" value="Genomic_DNA"/>
</dbReference>
<organism evidence="10 11">
    <name type="scientific">Schizothecium vesticola</name>
    <dbReference type="NCBI Taxonomy" id="314040"/>
    <lineage>
        <taxon>Eukaryota</taxon>
        <taxon>Fungi</taxon>
        <taxon>Dikarya</taxon>
        <taxon>Ascomycota</taxon>
        <taxon>Pezizomycotina</taxon>
        <taxon>Sordariomycetes</taxon>
        <taxon>Sordariomycetidae</taxon>
        <taxon>Sordariales</taxon>
        <taxon>Schizotheciaceae</taxon>
        <taxon>Schizothecium</taxon>
    </lineage>
</organism>
<comment type="caution">
    <text evidence="10">The sequence shown here is derived from an EMBL/GenBank/DDBJ whole genome shotgun (WGS) entry which is preliminary data.</text>
</comment>
<dbReference type="GO" id="GO:0042744">
    <property type="term" value="P:hydrogen peroxide catabolic process"/>
    <property type="evidence" value="ECO:0007669"/>
    <property type="project" value="TreeGrafter"/>
</dbReference>
<feature type="compositionally biased region" description="Low complexity" evidence="8">
    <location>
        <begin position="18"/>
        <end position="33"/>
    </location>
</feature>
<evidence type="ECO:0000256" key="2">
    <source>
        <dbReference type="ARBA" id="ARBA00022559"/>
    </source>
</evidence>
<dbReference type="PANTHER" id="PTHR10430">
    <property type="entry name" value="PEROXIREDOXIN"/>
    <property type="match status" value="1"/>
</dbReference>
<dbReference type="GO" id="GO:0034599">
    <property type="term" value="P:cellular response to oxidative stress"/>
    <property type="evidence" value="ECO:0007669"/>
    <property type="project" value="InterPro"/>
</dbReference>
<accession>A0AA40K7X8</accession>
<keyword evidence="5 7" id="KW-0676">Redox-active center</keyword>
<dbReference type="PANTHER" id="PTHR10430:SF16">
    <property type="entry name" value="PEROXIREDOXIN-5, MITOCHONDRIAL"/>
    <property type="match status" value="1"/>
</dbReference>
<feature type="non-terminal residue" evidence="10">
    <location>
        <position position="189"/>
    </location>
</feature>
<dbReference type="Proteomes" id="UP001172155">
    <property type="component" value="Unassembled WGS sequence"/>
</dbReference>
<dbReference type="PROSITE" id="PS51352">
    <property type="entry name" value="THIOREDOXIN_2"/>
    <property type="match status" value="1"/>
</dbReference>
<evidence type="ECO:0000256" key="5">
    <source>
        <dbReference type="ARBA" id="ARBA00023284"/>
    </source>
</evidence>
<dbReference type="InterPro" id="IPR036249">
    <property type="entry name" value="Thioredoxin-like_sf"/>
</dbReference>